<comment type="caution">
    <text evidence="6">The sequence shown here is derived from an EMBL/GenBank/DDBJ whole genome shotgun (WGS) entry which is preliminary data.</text>
</comment>
<accession>A0A643BRH6</accession>
<feature type="domain" description="BTB" evidence="5">
    <location>
        <begin position="66"/>
        <end position="118"/>
    </location>
</feature>
<dbReference type="Gene3D" id="3.30.710.10">
    <property type="entry name" value="Potassium Channel Kv1.1, Chain A"/>
    <property type="match status" value="1"/>
</dbReference>
<dbReference type="Gene3D" id="1.25.40.420">
    <property type="match status" value="2"/>
</dbReference>
<dbReference type="Pfam" id="PF07707">
    <property type="entry name" value="BACK"/>
    <property type="match status" value="1"/>
</dbReference>
<proteinExistence type="predicted"/>
<dbReference type="InterPro" id="IPR000210">
    <property type="entry name" value="BTB/POZ_dom"/>
</dbReference>
<keyword evidence="4" id="KW-0472">Membrane</keyword>
<dbReference type="EMBL" id="SGJD01005278">
    <property type="protein sequence ID" value="KAB0390586.1"/>
    <property type="molecule type" value="Genomic_DNA"/>
</dbReference>
<feature type="non-terminal residue" evidence="6">
    <location>
        <position position="618"/>
    </location>
</feature>
<evidence type="ECO:0000256" key="2">
    <source>
        <dbReference type="ARBA" id="ARBA00022737"/>
    </source>
</evidence>
<dbReference type="SMART" id="SM00875">
    <property type="entry name" value="BACK"/>
    <property type="match status" value="1"/>
</dbReference>
<dbReference type="SMART" id="SM00225">
    <property type="entry name" value="BTB"/>
    <property type="match status" value="1"/>
</dbReference>
<name>A0A643BRH6_BALPH</name>
<evidence type="ECO:0000256" key="4">
    <source>
        <dbReference type="SAM" id="Phobius"/>
    </source>
</evidence>
<keyword evidence="1" id="KW-0880">Kelch repeat</keyword>
<dbReference type="InterPro" id="IPR011705">
    <property type="entry name" value="BACK"/>
</dbReference>
<dbReference type="AlphaFoldDB" id="A0A643BRH6"/>
<evidence type="ECO:0000313" key="6">
    <source>
        <dbReference type="EMBL" id="KAB0390586.1"/>
    </source>
</evidence>
<dbReference type="Proteomes" id="UP000437017">
    <property type="component" value="Unassembled WGS sequence"/>
</dbReference>
<keyword evidence="4" id="KW-1133">Transmembrane helix</keyword>
<evidence type="ECO:0000313" key="7">
    <source>
        <dbReference type="Proteomes" id="UP000437017"/>
    </source>
</evidence>
<organism evidence="6 7">
    <name type="scientific">Balaenoptera physalus</name>
    <name type="common">Fin whale</name>
    <name type="synonym">Balaena physalus</name>
    <dbReference type="NCBI Taxonomy" id="9770"/>
    <lineage>
        <taxon>Eukaryota</taxon>
        <taxon>Metazoa</taxon>
        <taxon>Chordata</taxon>
        <taxon>Craniata</taxon>
        <taxon>Vertebrata</taxon>
        <taxon>Euteleostomi</taxon>
        <taxon>Mammalia</taxon>
        <taxon>Eutheria</taxon>
        <taxon>Laurasiatheria</taxon>
        <taxon>Artiodactyla</taxon>
        <taxon>Whippomorpha</taxon>
        <taxon>Cetacea</taxon>
        <taxon>Mysticeti</taxon>
        <taxon>Balaenopteridae</taxon>
        <taxon>Balaenoptera</taxon>
    </lineage>
</organism>
<sequence length="618" mass="70333">MEEPANQPSADLWAGSDPGLMKSSKKTEKKLAAQEEAKLASFMGVMNNMRKQTLLTSYINPKKTLCDMILMVQERKIAVHCVVLAAASYFLNLMFTTNMLELNMRISANSNNVQSLLDAANQYQIEPVKKCVLIFSKNKLMLPIVLHFTEFYKTDEFLQLDARRVTHLLNQDTLTVRAEDQVYDAACLDCPKLHATADDFIHQHFTEFYKTEFLQLDARRVTHLLNQDTLTVRAEDQVYDAAVRWLKYDEPNRQPSMVDILAKVRFPLKSRNFLSKTVEAEPLIQDNPKCLKMVIRLRRTGRRHKAQKKETSLLSASSIGAKPQHTHTPNTVTQRVFLILKKKGQRQEIRVNGCNDEIRVNGCNDEIRVIGLITPFRNPFLVFTDLSICQSFLKDLVIVYGDKGPKTTTESHIRTDMEFLGKLVEVNCFPPLSAHIYTFLHILLDIFHAGFVGEEINHILLSWHFEEEGLRKTLLRHYSGFDMEDKPGGLERKVELTGDGKTIVSLAHFCILKDFSIDGLSVLLRFLGSHTFAGSRWFTKCSIPDDVAPGCRKLCAGTKSQMTACTDMDIIWTRMFMLGVLQAEMTGVLKRKASVYFVNKVLIKIQTAHAYIQVDCGN</sequence>
<dbReference type="FunFam" id="1.25.40.420:FF:000001">
    <property type="entry name" value="Kelch-like family member 12"/>
    <property type="match status" value="1"/>
</dbReference>
<feature type="region of interest" description="Disordered" evidence="3">
    <location>
        <begin position="1"/>
        <end position="26"/>
    </location>
</feature>
<dbReference type="PANTHER" id="PTHR24412:SF435">
    <property type="entry name" value="KELCH-LIKE PROTEIN 7"/>
    <property type="match status" value="1"/>
</dbReference>
<gene>
    <name evidence="6" type="ORF">E2I00_013965</name>
</gene>
<dbReference type="OrthoDB" id="19132at2759"/>
<protein>
    <recommendedName>
        <fullName evidence="5">BTB domain-containing protein</fullName>
    </recommendedName>
</protein>
<evidence type="ECO:0000256" key="1">
    <source>
        <dbReference type="ARBA" id="ARBA00022441"/>
    </source>
</evidence>
<evidence type="ECO:0000259" key="5">
    <source>
        <dbReference type="PROSITE" id="PS50097"/>
    </source>
</evidence>
<dbReference type="PANTHER" id="PTHR24412">
    <property type="entry name" value="KELCH PROTEIN"/>
    <property type="match status" value="1"/>
</dbReference>
<dbReference type="PROSITE" id="PS50097">
    <property type="entry name" value="BTB"/>
    <property type="match status" value="1"/>
</dbReference>
<reference evidence="6 7" key="1">
    <citation type="journal article" date="2019" name="PLoS ONE">
        <title>Genomic analyses reveal an absence of contemporary introgressive admixture between fin whales and blue whales, despite known hybrids.</title>
        <authorList>
            <person name="Westbury M.V."/>
            <person name="Petersen B."/>
            <person name="Lorenzen E.D."/>
        </authorList>
    </citation>
    <scope>NUCLEOTIDE SEQUENCE [LARGE SCALE GENOMIC DNA]</scope>
    <source>
        <strain evidence="6">FinWhale-01</strain>
    </source>
</reference>
<dbReference type="SUPFAM" id="SSF54695">
    <property type="entry name" value="POZ domain"/>
    <property type="match status" value="1"/>
</dbReference>
<feature type="region of interest" description="Disordered" evidence="3">
    <location>
        <begin position="306"/>
        <end position="327"/>
    </location>
</feature>
<keyword evidence="2" id="KW-0677">Repeat</keyword>
<keyword evidence="4" id="KW-0812">Transmembrane</keyword>
<dbReference type="Pfam" id="PF00651">
    <property type="entry name" value="BTB"/>
    <property type="match status" value="1"/>
</dbReference>
<dbReference type="InterPro" id="IPR011333">
    <property type="entry name" value="SKP1/BTB/POZ_sf"/>
</dbReference>
<evidence type="ECO:0000256" key="3">
    <source>
        <dbReference type="SAM" id="MobiDB-lite"/>
    </source>
</evidence>
<feature type="transmembrane region" description="Helical" evidence="4">
    <location>
        <begin position="77"/>
        <end position="95"/>
    </location>
</feature>
<keyword evidence="7" id="KW-1185">Reference proteome</keyword>